<dbReference type="Ensembl" id="ENSDCDT00010045234.1">
    <property type="protein sequence ID" value="ENSDCDP00010035949.1"/>
    <property type="gene ID" value="ENSDCDG00010023561.1"/>
</dbReference>
<dbReference type="SUPFAM" id="SSF49265">
    <property type="entry name" value="Fibronectin type III"/>
    <property type="match status" value="2"/>
</dbReference>
<gene>
    <name evidence="13" type="primary">IFNGR1</name>
</gene>
<sequence length="440" mass="49247">MRLEIVLVFQGFLLVFPAHGFLGELSCSNDYDETLTCAFTPMSRVDCSELGLRVVFSPSRLYFGAFEVQYEGAEIKCQCNLHVREGFVSNEEFTAEILKGNKIESNSSFITLETIKPKTPTITSANQIKTNVDVTWKTKYTKEDYFESLLNTELNYRAVGANDWVSVNITESFKTNFEILGIKLKPNTDYAVRTRLLSKYNFAFSDWSDEKIFTYYPSSPDMRIIIPILCMIVVFTVCTLGFCCFKIKNKTWSKFSAPPKIVPFDNLHKILLLIPVKENLSIIVISDGKKRHPEVIRNHYCNQPTEASSSSTSILGSSPDYAQVGPSAEVDSGGQSRDSSLCSSEANTQRTKDSSRSSASSFENKAYPAPLSVHESFFIKDFQPIIPMGPTFQPPNTSSILAPMEDGYESFSKAVSQGDFRLNMVCTEPGLSVVDEYQAL</sequence>
<evidence type="ECO:0000256" key="11">
    <source>
        <dbReference type="SAM" id="SignalP"/>
    </source>
</evidence>
<feature type="chain" id="PRO_5044680185" description="Fibronectin type-III domain-containing protein" evidence="11">
    <location>
        <begin position="21"/>
        <end position="440"/>
    </location>
</feature>
<dbReference type="PANTHER" id="PTHR23037">
    <property type="entry name" value="CYTOKINE RECEPTOR"/>
    <property type="match status" value="1"/>
</dbReference>
<feature type="transmembrane region" description="Helical" evidence="10">
    <location>
        <begin position="224"/>
        <end position="245"/>
    </location>
</feature>
<dbReference type="Gene3D" id="2.60.40.10">
    <property type="entry name" value="Immunoglobulins"/>
    <property type="match status" value="2"/>
</dbReference>
<evidence type="ECO:0000256" key="3">
    <source>
        <dbReference type="ARBA" id="ARBA00022729"/>
    </source>
</evidence>
<proteinExistence type="predicted"/>
<keyword evidence="6" id="KW-1015">Disulfide bond</keyword>
<dbReference type="InterPro" id="IPR003961">
    <property type="entry name" value="FN3_dom"/>
</dbReference>
<evidence type="ECO:0000256" key="9">
    <source>
        <dbReference type="SAM" id="MobiDB-lite"/>
    </source>
</evidence>
<protein>
    <recommendedName>
        <fullName evidence="12">Fibronectin type-III domain-containing protein</fullName>
    </recommendedName>
</protein>
<keyword evidence="5 10" id="KW-0472">Membrane</keyword>
<evidence type="ECO:0000256" key="8">
    <source>
        <dbReference type="ARBA" id="ARBA00023180"/>
    </source>
</evidence>
<evidence type="ECO:0000256" key="6">
    <source>
        <dbReference type="ARBA" id="ARBA00023157"/>
    </source>
</evidence>
<feature type="signal peptide" evidence="11">
    <location>
        <begin position="1"/>
        <end position="20"/>
    </location>
</feature>
<keyword evidence="7" id="KW-0675">Receptor</keyword>
<dbReference type="GeneTree" id="ENSGT01060000252792"/>
<dbReference type="InterPro" id="IPR036116">
    <property type="entry name" value="FN3_sf"/>
</dbReference>
<dbReference type="GO" id="GO:0004896">
    <property type="term" value="F:cytokine receptor activity"/>
    <property type="evidence" value="ECO:0007669"/>
    <property type="project" value="TreeGrafter"/>
</dbReference>
<keyword evidence="14" id="KW-1185">Reference proteome</keyword>
<dbReference type="AlphaFoldDB" id="A0A8C4ATE4"/>
<dbReference type="GO" id="GO:0009897">
    <property type="term" value="C:external side of plasma membrane"/>
    <property type="evidence" value="ECO:0007669"/>
    <property type="project" value="TreeGrafter"/>
</dbReference>
<evidence type="ECO:0000256" key="7">
    <source>
        <dbReference type="ARBA" id="ARBA00023170"/>
    </source>
</evidence>
<dbReference type="PANTHER" id="PTHR23037:SF35">
    <property type="entry name" value="FIBRONECTIN TYPE-III DOMAIN-CONTAINING PROTEIN"/>
    <property type="match status" value="1"/>
</dbReference>
<reference evidence="13 14" key="1">
    <citation type="submission" date="2020-06" db="EMBL/GenBank/DDBJ databases">
        <authorList>
            <consortium name="Wellcome Sanger Institute Data Sharing"/>
        </authorList>
    </citation>
    <scope>NUCLEOTIDE SEQUENCE [LARGE SCALE GENOMIC DNA]</scope>
</reference>
<evidence type="ECO:0000313" key="13">
    <source>
        <dbReference type="Ensembl" id="ENSDCDP00010036017.1"/>
    </source>
</evidence>
<dbReference type="Ensembl" id="ENSDCDT00010045350.1">
    <property type="protein sequence ID" value="ENSDCDP00010036017.1"/>
    <property type="gene ID" value="ENSDCDG00010023561.1"/>
</dbReference>
<evidence type="ECO:0000256" key="4">
    <source>
        <dbReference type="ARBA" id="ARBA00022989"/>
    </source>
</evidence>
<evidence type="ECO:0000313" key="14">
    <source>
        <dbReference type="Proteomes" id="UP000694580"/>
    </source>
</evidence>
<dbReference type="CDD" id="cd00063">
    <property type="entry name" value="FN3"/>
    <property type="match status" value="1"/>
</dbReference>
<keyword evidence="4 10" id="KW-1133">Transmembrane helix</keyword>
<keyword evidence="8" id="KW-0325">Glycoprotein</keyword>
<reference evidence="13" key="2">
    <citation type="submission" date="2025-05" db="UniProtKB">
        <authorList>
            <consortium name="Ensembl"/>
        </authorList>
    </citation>
    <scope>IDENTIFICATION</scope>
</reference>
<keyword evidence="3 11" id="KW-0732">Signal</keyword>
<keyword evidence="2 10" id="KW-0812">Transmembrane</keyword>
<feature type="compositionally biased region" description="Polar residues" evidence="9">
    <location>
        <begin position="333"/>
        <end position="349"/>
    </location>
</feature>
<feature type="domain" description="Fibronectin type-III" evidence="12">
    <location>
        <begin position="116"/>
        <end position="218"/>
    </location>
</feature>
<dbReference type="Ensembl" id="ENSDCDT00010045309.1">
    <property type="protein sequence ID" value="ENSDCDP00010035991.1"/>
    <property type="gene ID" value="ENSDCDG00010023561.1"/>
</dbReference>
<evidence type="ECO:0000259" key="12">
    <source>
        <dbReference type="PROSITE" id="PS50853"/>
    </source>
</evidence>
<evidence type="ECO:0000256" key="10">
    <source>
        <dbReference type="SAM" id="Phobius"/>
    </source>
</evidence>
<dbReference type="Proteomes" id="UP000694580">
    <property type="component" value="Chromosome 7"/>
</dbReference>
<name>A0A8C4ATE4_9TELE</name>
<dbReference type="OrthoDB" id="8962741at2759"/>
<organism evidence="13 14">
    <name type="scientific">Denticeps clupeoides</name>
    <name type="common">denticle herring</name>
    <dbReference type="NCBI Taxonomy" id="299321"/>
    <lineage>
        <taxon>Eukaryota</taxon>
        <taxon>Metazoa</taxon>
        <taxon>Chordata</taxon>
        <taxon>Craniata</taxon>
        <taxon>Vertebrata</taxon>
        <taxon>Euteleostomi</taxon>
        <taxon>Actinopterygii</taxon>
        <taxon>Neopterygii</taxon>
        <taxon>Teleostei</taxon>
        <taxon>Clupei</taxon>
        <taxon>Clupeiformes</taxon>
        <taxon>Denticipitoidei</taxon>
        <taxon>Denticipitidae</taxon>
        <taxon>Denticeps</taxon>
    </lineage>
</organism>
<comment type="subcellular location">
    <subcellularLocation>
        <location evidence="1">Membrane</location>
        <topology evidence="1">Single-pass type I membrane protein</topology>
    </subcellularLocation>
</comment>
<dbReference type="PROSITE" id="PS50853">
    <property type="entry name" value="FN3"/>
    <property type="match status" value="1"/>
</dbReference>
<dbReference type="InterPro" id="IPR013783">
    <property type="entry name" value="Ig-like_fold"/>
</dbReference>
<evidence type="ECO:0000256" key="1">
    <source>
        <dbReference type="ARBA" id="ARBA00004479"/>
    </source>
</evidence>
<dbReference type="Ensembl" id="ENSDCDT00010045249.1">
    <property type="protein sequence ID" value="ENSDCDP00010035960.1"/>
    <property type="gene ID" value="ENSDCDG00010023561.1"/>
</dbReference>
<accession>A0A8C4ATE4</accession>
<evidence type="ECO:0000256" key="5">
    <source>
        <dbReference type="ARBA" id="ARBA00023136"/>
    </source>
</evidence>
<evidence type="ECO:0000256" key="2">
    <source>
        <dbReference type="ARBA" id="ARBA00022692"/>
    </source>
</evidence>
<feature type="region of interest" description="Disordered" evidence="9">
    <location>
        <begin position="325"/>
        <end position="361"/>
    </location>
</feature>